<dbReference type="SUPFAM" id="SSF158397">
    <property type="entry name" value="TM1646-like"/>
    <property type="match status" value="1"/>
</dbReference>
<dbReference type="InterPro" id="IPR005585">
    <property type="entry name" value="DUF327"/>
</dbReference>
<dbReference type="AlphaFoldDB" id="A0A7X0HQL9"/>
<dbReference type="Pfam" id="PF03885">
    <property type="entry name" value="DUF327"/>
    <property type="match status" value="1"/>
</dbReference>
<name>A0A7X0HQL9_9BACI</name>
<gene>
    <name evidence="1" type="ORF">HNR53_001750</name>
</gene>
<comment type="caution">
    <text evidence="1">The sequence shown here is derived from an EMBL/GenBank/DDBJ whole genome shotgun (WGS) entry which is preliminary data.</text>
</comment>
<organism evidence="1 2">
    <name type="scientific">Bacillus benzoevorans</name>
    <dbReference type="NCBI Taxonomy" id="1456"/>
    <lineage>
        <taxon>Bacteria</taxon>
        <taxon>Bacillati</taxon>
        <taxon>Bacillota</taxon>
        <taxon>Bacilli</taxon>
        <taxon>Bacillales</taxon>
        <taxon>Bacillaceae</taxon>
        <taxon>Bacillus</taxon>
    </lineage>
</organism>
<proteinExistence type="predicted"/>
<dbReference type="EMBL" id="JACHGK010000004">
    <property type="protein sequence ID" value="MBB6445140.1"/>
    <property type="molecule type" value="Genomic_DNA"/>
</dbReference>
<dbReference type="Gene3D" id="1.20.120.490">
    <property type="entry name" value="Hypothetical protein TM1646-like domain"/>
    <property type="match status" value="1"/>
</dbReference>
<keyword evidence="2" id="KW-1185">Reference proteome</keyword>
<sequence>MMEIHRVSKSHPAKARLNEKVEKDSVSFMSVMDQKRSEVQLDKLNKMLYDIDKQGAKLSDSRTVENLRQYKKLVKEFLENAVQNGLEFSEERGFNRRGSVKIYKLVKEVDKKLIDLTNEVLNKEKEGLQTLSLIGEIKGMLINIYS</sequence>
<evidence type="ECO:0008006" key="3">
    <source>
        <dbReference type="Google" id="ProtNLM"/>
    </source>
</evidence>
<dbReference type="Proteomes" id="UP000531594">
    <property type="component" value="Unassembled WGS sequence"/>
</dbReference>
<reference evidence="1 2" key="1">
    <citation type="submission" date="2020-08" db="EMBL/GenBank/DDBJ databases">
        <title>Genomic Encyclopedia of Type Strains, Phase IV (KMG-IV): sequencing the most valuable type-strain genomes for metagenomic binning, comparative biology and taxonomic classification.</title>
        <authorList>
            <person name="Goeker M."/>
        </authorList>
    </citation>
    <scope>NUCLEOTIDE SEQUENCE [LARGE SCALE GENOMIC DNA]</scope>
    <source>
        <strain evidence="1 2">DSM 5391</strain>
    </source>
</reference>
<accession>A0A7X0HQL9</accession>
<evidence type="ECO:0000313" key="1">
    <source>
        <dbReference type="EMBL" id="MBB6445140.1"/>
    </source>
</evidence>
<protein>
    <recommendedName>
        <fullName evidence="3">DUF327 family protein</fullName>
    </recommendedName>
</protein>
<evidence type="ECO:0000313" key="2">
    <source>
        <dbReference type="Proteomes" id="UP000531594"/>
    </source>
</evidence>
<dbReference type="RefSeq" id="WP_343065303.1">
    <property type="nucleotide sequence ID" value="NZ_JACHGK010000004.1"/>
</dbReference>
<dbReference type="InterPro" id="IPR024042">
    <property type="entry name" value="TM1646-like_dom_sf"/>
</dbReference>